<reference evidence="1" key="1">
    <citation type="submission" date="2021-02" db="EMBL/GenBank/DDBJ databases">
        <authorList>
            <person name="Dougan E. K."/>
            <person name="Rhodes N."/>
            <person name="Thang M."/>
            <person name="Chan C."/>
        </authorList>
    </citation>
    <scope>NUCLEOTIDE SEQUENCE</scope>
</reference>
<dbReference type="AlphaFoldDB" id="A0A813F529"/>
<dbReference type="SUPFAM" id="SSF53223">
    <property type="entry name" value="Aminoacid dehydrogenase-like, N-terminal domain"/>
    <property type="match status" value="1"/>
</dbReference>
<dbReference type="Gene3D" id="3.40.50.10860">
    <property type="entry name" value="Leucine Dehydrogenase, chain A, domain 1"/>
    <property type="match status" value="1"/>
</dbReference>
<gene>
    <name evidence="1" type="ORF">PGLA1383_LOCUS23374</name>
</gene>
<sequence>MAPAASQRERSRSPARQNGTKIIDGRVIAAELCRDVKTASLELQAKYGVTPGLAIIEVGHHNYGQLLDTLHDIDGPDLTEEHAVRHSNYAELKAKMAERCGMRVQLLRFSESVTQARLLKLISDLMADEG</sequence>
<dbReference type="Proteomes" id="UP000654075">
    <property type="component" value="Unassembled WGS sequence"/>
</dbReference>
<accession>A0A813F529</accession>
<dbReference type="InterPro" id="IPR046346">
    <property type="entry name" value="Aminoacid_DH-like_N_sf"/>
</dbReference>
<name>A0A813F529_POLGL</name>
<proteinExistence type="predicted"/>
<evidence type="ECO:0000313" key="2">
    <source>
        <dbReference type="Proteomes" id="UP000654075"/>
    </source>
</evidence>
<dbReference type="EMBL" id="CAJNNV010017557">
    <property type="protein sequence ID" value="CAE8605254.1"/>
    <property type="molecule type" value="Genomic_DNA"/>
</dbReference>
<organism evidence="1 2">
    <name type="scientific">Polarella glacialis</name>
    <name type="common">Dinoflagellate</name>
    <dbReference type="NCBI Taxonomy" id="89957"/>
    <lineage>
        <taxon>Eukaryota</taxon>
        <taxon>Sar</taxon>
        <taxon>Alveolata</taxon>
        <taxon>Dinophyceae</taxon>
        <taxon>Suessiales</taxon>
        <taxon>Suessiaceae</taxon>
        <taxon>Polarella</taxon>
    </lineage>
</organism>
<feature type="non-terminal residue" evidence="1">
    <location>
        <position position="130"/>
    </location>
</feature>
<dbReference type="OrthoDB" id="5126881at2759"/>
<comment type="caution">
    <text evidence="1">The sequence shown here is derived from an EMBL/GenBank/DDBJ whole genome shotgun (WGS) entry which is preliminary data.</text>
</comment>
<keyword evidence="2" id="KW-1185">Reference proteome</keyword>
<evidence type="ECO:0000313" key="1">
    <source>
        <dbReference type="EMBL" id="CAE8605254.1"/>
    </source>
</evidence>
<protein>
    <submittedName>
        <fullName evidence="1">Uncharacterized protein</fullName>
    </submittedName>
</protein>